<accession>A0AAU7M0U1</accession>
<feature type="transmembrane region" description="Helical" evidence="2">
    <location>
        <begin position="38"/>
        <end position="55"/>
    </location>
</feature>
<organism evidence="4">
    <name type="scientific">Micromonospora sp. CCTCC AA 2012012</name>
    <dbReference type="NCBI Taxonomy" id="3111921"/>
    <lineage>
        <taxon>Bacteria</taxon>
        <taxon>Bacillati</taxon>
        <taxon>Actinomycetota</taxon>
        <taxon>Actinomycetes</taxon>
        <taxon>Micromonosporales</taxon>
        <taxon>Micromonosporaceae</taxon>
        <taxon>Micromonospora</taxon>
    </lineage>
</organism>
<evidence type="ECO:0000259" key="3">
    <source>
        <dbReference type="Pfam" id="PF19830"/>
    </source>
</evidence>
<keyword evidence="2" id="KW-0472">Membrane</keyword>
<keyword evidence="2" id="KW-1133">Transmembrane helix</keyword>
<dbReference type="InterPro" id="IPR046278">
    <property type="entry name" value="DUF6311"/>
</dbReference>
<evidence type="ECO:0000313" key="4">
    <source>
        <dbReference type="EMBL" id="XBP91094.1"/>
    </source>
</evidence>
<feature type="transmembrane region" description="Helical" evidence="2">
    <location>
        <begin position="157"/>
        <end position="175"/>
    </location>
</feature>
<feature type="transmembrane region" description="Helical" evidence="2">
    <location>
        <begin position="105"/>
        <end position="125"/>
    </location>
</feature>
<evidence type="ECO:0000256" key="1">
    <source>
        <dbReference type="SAM" id="MobiDB-lite"/>
    </source>
</evidence>
<name>A0AAU7M0U1_9ACTN</name>
<feature type="transmembrane region" description="Helical" evidence="2">
    <location>
        <begin position="393"/>
        <end position="416"/>
    </location>
</feature>
<feature type="domain" description="DUF6311" evidence="3">
    <location>
        <begin position="91"/>
        <end position="376"/>
    </location>
</feature>
<dbReference type="EMBL" id="CP157762">
    <property type="protein sequence ID" value="XBP91094.1"/>
    <property type="molecule type" value="Genomic_DNA"/>
</dbReference>
<dbReference type="Pfam" id="PF19830">
    <property type="entry name" value="DUF6311"/>
    <property type="match status" value="1"/>
</dbReference>
<feature type="transmembrane region" description="Helical" evidence="2">
    <location>
        <begin position="330"/>
        <end position="347"/>
    </location>
</feature>
<feature type="transmembrane region" description="Helical" evidence="2">
    <location>
        <begin position="256"/>
        <end position="276"/>
    </location>
</feature>
<feature type="transmembrane region" description="Helical" evidence="2">
    <location>
        <begin position="354"/>
        <end position="373"/>
    </location>
</feature>
<reference evidence="5" key="2">
    <citation type="submission" date="2024-06" db="EMBL/GenBank/DDBJ databases">
        <title>Micromonospora mangrovi CCTCC AA 2012012 genome sequences.</title>
        <authorList>
            <person name="Gao J."/>
        </authorList>
    </citation>
    <scope>NUCLEOTIDE SEQUENCE</scope>
    <source>
        <strain evidence="5">CCTCC AA 2012012</strain>
    </source>
</reference>
<feature type="transmembrane region" description="Helical" evidence="2">
    <location>
        <begin position="131"/>
        <end position="150"/>
    </location>
</feature>
<evidence type="ECO:0000256" key="2">
    <source>
        <dbReference type="SAM" id="Phobius"/>
    </source>
</evidence>
<reference evidence="4" key="1">
    <citation type="submission" date="2024-01" db="EMBL/GenBank/DDBJ databases">
        <title>The genome sequence of Micromonospora mangrovi CCTCC AA 2012012.</title>
        <authorList>
            <person name="Gao J."/>
        </authorList>
    </citation>
    <scope>NUCLEOTIDE SEQUENCE</scope>
    <source>
        <strain evidence="4">CCTCC AA 2012012</strain>
    </source>
</reference>
<keyword evidence="2" id="KW-0812">Transmembrane</keyword>
<feature type="region of interest" description="Disordered" evidence="1">
    <location>
        <begin position="1"/>
        <end position="34"/>
    </location>
</feature>
<sequence length="600" mass="63104">MGVGRPDTDLPVGLSDGAPAPAVAPTRDRPPRRLPRPVDALVVAGYLALAVLLTADQWRRPGRLFHQAGDQMLFEWMLARAARAVTGAENPLHSAALNAPHGVNLMANTSVLGLGVPLAPVTWLLGSQVTFLVAVVLCLAGTATAWYALLARRLVRSRVAAAVGGLCCGFAPGMVSQAGAHLHMAAQFLVPVILGLVFRPGTDRLRRHGVLLGLAVAYQVFLGEEVLVFLALAAAVLAGAYALADRAGARRAAPAVARRLGVAALVAGALLAYPLWFQFAGPGHYRGMPFFTLGYRLDAASFTASARQTVVGNGHRAGLLAPNATEENSFFGPLLPLLALVVVVRLWRRPLVRALAACGLLFALLSLGARIRLDRHETGLPGPYRLLSGVPLLDLVVPARFALVCVPVLGVLLALAVDRLPGRPARGWLPWAGAVTAALLPLAPTPIRTVPAPPVPAFVAGGGWRAYVPPGRTLVPVPPVTGAAASPATFWQARTRLAFDAPGGFFIGPRSTDDPTARWGAPDRPTSLLLRRVAETGQVPVVSDADRRRAVEDLRHWRAAVLVQADSAPGDPVRVTLDALVGPGRDVPGAHLWDVRPLVG</sequence>
<feature type="transmembrane region" description="Helical" evidence="2">
    <location>
        <begin position="227"/>
        <end position="244"/>
    </location>
</feature>
<dbReference type="RefSeq" id="WP_350930645.1">
    <property type="nucleotide sequence ID" value="NZ_CP157762.1"/>
</dbReference>
<evidence type="ECO:0000313" key="5">
    <source>
        <dbReference type="EMBL" id="XCH71792.1"/>
    </source>
</evidence>
<protein>
    <recommendedName>
        <fullName evidence="3">DUF6311 domain-containing protein</fullName>
    </recommendedName>
</protein>
<dbReference type="AlphaFoldDB" id="A0AAU7M0U1"/>
<dbReference type="EMBL" id="CP159342">
    <property type="protein sequence ID" value="XCH71792.1"/>
    <property type="molecule type" value="Genomic_DNA"/>
</dbReference>
<proteinExistence type="predicted"/>
<gene>
    <name evidence="5" type="ORF">ABUL08_15605</name>
    <name evidence="4" type="ORF">VK199_15540</name>
</gene>